<protein>
    <submittedName>
        <fullName evidence="1">Uncharacterized protein</fullName>
    </submittedName>
</protein>
<dbReference type="Proteomes" id="UP000177625">
    <property type="component" value="Unassembled WGS sequence"/>
</dbReference>
<organism evidence="1 2">
    <name type="scientific">Rhynchosporium secalis</name>
    <name type="common">Barley scald fungus</name>
    <dbReference type="NCBI Taxonomy" id="38038"/>
    <lineage>
        <taxon>Eukaryota</taxon>
        <taxon>Fungi</taxon>
        <taxon>Dikarya</taxon>
        <taxon>Ascomycota</taxon>
        <taxon>Pezizomycotina</taxon>
        <taxon>Leotiomycetes</taxon>
        <taxon>Helotiales</taxon>
        <taxon>Ploettnerulaceae</taxon>
        <taxon>Rhynchosporium</taxon>
    </lineage>
</organism>
<keyword evidence="2" id="KW-1185">Reference proteome</keyword>
<gene>
    <name evidence="1" type="ORF">RSE6_06883</name>
</gene>
<sequence>MDISQYKSLTSGSPSTSYLEASQVIIVITSEVFSHCRYISLDIRPDKLKILRGLLIPYQCKNQARRDIDQLLSFAKNLIHFTWLETINSNNTGASSSLTNLEQPNRKKSPMKYKSLSESLVCFFIF</sequence>
<dbReference type="AlphaFoldDB" id="A0A1E1MBJ1"/>
<accession>A0A1E1MBJ1</accession>
<evidence type="ECO:0000313" key="1">
    <source>
        <dbReference type="EMBL" id="CZT46457.1"/>
    </source>
</evidence>
<proteinExistence type="predicted"/>
<reference evidence="2" key="1">
    <citation type="submission" date="2016-03" db="EMBL/GenBank/DDBJ databases">
        <authorList>
            <person name="Guldener U."/>
        </authorList>
    </citation>
    <scope>NUCLEOTIDE SEQUENCE [LARGE SCALE GENOMIC DNA]</scope>
</reference>
<name>A0A1E1MBJ1_RHYSE</name>
<dbReference type="EMBL" id="FJVC01000245">
    <property type="protein sequence ID" value="CZT46457.1"/>
    <property type="molecule type" value="Genomic_DNA"/>
</dbReference>
<evidence type="ECO:0000313" key="2">
    <source>
        <dbReference type="Proteomes" id="UP000177625"/>
    </source>
</evidence>